<evidence type="ECO:0000256" key="1">
    <source>
        <dbReference type="ARBA" id="ARBA00006568"/>
    </source>
</evidence>
<dbReference type="GO" id="GO:0030246">
    <property type="term" value="F:carbohydrate binding"/>
    <property type="evidence" value="ECO:0007669"/>
    <property type="project" value="UniProtKB-KW"/>
</dbReference>
<sequence length="210" mass="23066">MYSRIETNIIDATLLYIIVKCGLIIDSIAFGECHYSTKFGGNGGDKTFKINIDFPSEFLIGISGTHGSAWFFPNNVTSLTFRTNKTQYGPFGTKWGTAFSANADGAVVTGFHGRCGQYVEGIGLYVKPVCELLIRQPRAIVPPRSDGGREPDDGVFSAVSGVLLRLRMDSAVRFVGKKISFKARIKARIDENYGKSNRNTSISRKFLICS</sequence>
<accession>A0ABD1FUL7</accession>
<dbReference type="InterPro" id="IPR036404">
    <property type="entry name" value="Jacalin-like_lectin_dom_sf"/>
</dbReference>
<dbReference type="Gene3D" id="2.100.10.30">
    <property type="entry name" value="Jacalin-like lectin domain"/>
    <property type="match status" value="1"/>
</dbReference>
<dbReference type="CDD" id="cd09612">
    <property type="entry name" value="Jacalin"/>
    <property type="match status" value="1"/>
</dbReference>
<dbReference type="Pfam" id="PF01419">
    <property type="entry name" value="Jacalin"/>
    <property type="match status" value="1"/>
</dbReference>
<comment type="similarity">
    <text evidence="1">Belongs to the jacalin lectin family.</text>
</comment>
<dbReference type="SMART" id="SM00915">
    <property type="entry name" value="Jacalin"/>
    <property type="match status" value="1"/>
</dbReference>
<dbReference type="PANTHER" id="PTHR47293:SF66">
    <property type="entry name" value="JACALIN-RELATED LECTIN 11-RELATED"/>
    <property type="match status" value="1"/>
</dbReference>
<organism evidence="5 6">
    <name type="scientific">Salvia divinorum</name>
    <name type="common">Maria pastora</name>
    <name type="synonym">Diviner's sage</name>
    <dbReference type="NCBI Taxonomy" id="28513"/>
    <lineage>
        <taxon>Eukaryota</taxon>
        <taxon>Viridiplantae</taxon>
        <taxon>Streptophyta</taxon>
        <taxon>Embryophyta</taxon>
        <taxon>Tracheophyta</taxon>
        <taxon>Spermatophyta</taxon>
        <taxon>Magnoliopsida</taxon>
        <taxon>eudicotyledons</taxon>
        <taxon>Gunneridae</taxon>
        <taxon>Pentapetalae</taxon>
        <taxon>asterids</taxon>
        <taxon>lamiids</taxon>
        <taxon>Lamiales</taxon>
        <taxon>Lamiaceae</taxon>
        <taxon>Nepetoideae</taxon>
        <taxon>Mentheae</taxon>
        <taxon>Salviinae</taxon>
        <taxon>Salvia</taxon>
        <taxon>Salvia subgen. Calosphace</taxon>
    </lineage>
</organism>
<dbReference type="PANTHER" id="PTHR47293">
    <property type="entry name" value="JACALIN-RELATED LECTIN 3"/>
    <property type="match status" value="1"/>
</dbReference>
<evidence type="ECO:0000256" key="3">
    <source>
        <dbReference type="ARBA" id="ARBA00022737"/>
    </source>
</evidence>
<protein>
    <submittedName>
        <fullName evidence="5">Mannose/glucose-specific lectin-like</fullName>
    </submittedName>
</protein>
<dbReference type="EMBL" id="JBEAFC010000011">
    <property type="protein sequence ID" value="KAL1535527.1"/>
    <property type="molecule type" value="Genomic_DNA"/>
</dbReference>
<evidence type="ECO:0000256" key="2">
    <source>
        <dbReference type="ARBA" id="ARBA00022734"/>
    </source>
</evidence>
<keyword evidence="6" id="KW-1185">Reference proteome</keyword>
<name>A0ABD1FUL7_SALDI</name>
<dbReference type="PROSITE" id="PS51752">
    <property type="entry name" value="JACALIN_LECTIN"/>
    <property type="match status" value="1"/>
</dbReference>
<dbReference type="AlphaFoldDB" id="A0ABD1FUL7"/>
<dbReference type="Proteomes" id="UP001567538">
    <property type="component" value="Unassembled WGS sequence"/>
</dbReference>
<reference evidence="5 6" key="1">
    <citation type="submission" date="2024-06" db="EMBL/GenBank/DDBJ databases">
        <title>A chromosome level genome sequence of Diviner's sage (Salvia divinorum).</title>
        <authorList>
            <person name="Ford S.A."/>
            <person name="Ro D.-K."/>
            <person name="Ness R.W."/>
            <person name="Phillips M.A."/>
        </authorList>
    </citation>
    <scope>NUCLEOTIDE SEQUENCE [LARGE SCALE GENOMIC DNA]</scope>
    <source>
        <strain evidence="5">SAF-2024a</strain>
        <tissue evidence="5">Leaf</tissue>
    </source>
</reference>
<comment type="caution">
    <text evidence="5">The sequence shown here is derived from an EMBL/GenBank/DDBJ whole genome shotgun (WGS) entry which is preliminary data.</text>
</comment>
<dbReference type="InterPro" id="IPR001229">
    <property type="entry name" value="Jacalin-like_lectin_dom"/>
</dbReference>
<feature type="domain" description="Jacalin-type lectin" evidence="4">
    <location>
        <begin position="1"/>
        <end position="128"/>
    </location>
</feature>
<gene>
    <name evidence="5" type="ORF">AAHA92_28294</name>
</gene>
<evidence type="ECO:0000313" key="5">
    <source>
        <dbReference type="EMBL" id="KAL1535527.1"/>
    </source>
</evidence>
<dbReference type="InterPro" id="IPR033734">
    <property type="entry name" value="Jacalin-like_lectin_dom_plant"/>
</dbReference>
<dbReference type="SUPFAM" id="SSF51101">
    <property type="entry name" value="Mannose-binding lectins"/>
    <property type="match status" value="1"/>
</dbReference>
<evidence type="ECO:0000259" key="4">
    <source>
        <dbReference type="PROSITE" id="PS51752"/>
    </source>
</evidence>
<evidence type="ECO:0000313" key="6">
    <source>
        <dbReference type="Proteomes" id="UP001567538"/>
    </source>
</evidence>
<proteinExistence type="inferred from homology"/>
<keyword evidence="3" id="KW-0677">Repeat</keyword>
<keyword evidence="2" id="KW-0430">Lectin</keyword>